<gene>
    <name evidence="3" type="ORF">DXZ20_36175</name>
</gene>
<evidence type="ECO:0000256" key="2">
    <source>
        <dbReference type="SAM" id="Phobius"/>
    </source>
</evidence>
<keyword evidence="2" id="KW-1133">Transmembrane helix</keyword>
<dbReference type="AlphaFoldDB" id="A0A6M0RYI4"/>
<reference evidence="3 4" key="1">
    <citation type="journal article" date="2020" name="Microb. Ecol.">
        <title>Ecogenomics of the Marine Benthic Filamentous Cyanobacterium Adonisia.</title>
        <authorList>
            <person name="Walter J.M."/>
            <person name="Coutinho F.H."/>
            <person name="Leomil L."/>
            <person name="Hargreaves P.I."/>
            <person name="Campeao M.E."/>
            <person name="Vieira V.V."/>
            <person name="Silva B.S."/>
            <person name="Fistarol G.O."/>
            <person name="Salomon P.S."/>
            <person name="Sawabe T."/>
            <person name="Mino S."/>
            <person name="Hosokawa M."/>
            <person name="Miyashita H."/>
            <person name="Maruyama F."/>
            <person name="van Verk M.C."/>
            <person name="Dutilh B.E."/>
            <person name="Thompson C.C."/>
            <person name="Thompson F.L."/>
        </authorList>
    </citation>
    <scope>NUCLEOTIDE SEQUENCE [LARGE SCALE GENOMIC DNA]</scope>
    <source>
        <strain evidence="3 4">CCMR0081</strain>
    </source>
</reference>
<accession>A0A6M0RYI4</accession>
<evidence type="ECO:0000256" key="1">
    <source>
        <dbReference type="SAM" id="MobiDB-lite"/>
    </source>
</evidence>
<feature type="transmembrane region" description="Helical" evidence="2">
    <location>
        <begin position="109"/>
        <end position="131"/>
    </location>
</feature>
<keyword evidence="2" id="KW-0472">Membrane</keyword>
<dbReference type="Proteomes" id="UP000481033">
    <property type="component" value="Unassembled WGS sequence"/>
</dbReference>
<name>A0A6M0RYI4_9CYAN</name>
<feature type="region of interest" description="Disordered" evidence="1">
    <location>
        <begin position="143"/>
        <end position="172"/>
    </location>
</feature>
<dbReference type="RefSeq" id="WP_163703248.1">
    <property type="nucleotide sequence ID" value="NZ_QXHD01000004.1"/>
</dbReference>
<comment type="caution">
    <text evidence="3">The sequence shown here is derived from an EMBL/GenBank/DDBJ whole genome shotgun (WGS) entry which is preliminary data.</text>
</comment>
<proteinExistence type="predicted"/>
<protein>
    <submittedName>
        <fullName evidence="3">Uncharacterized protein</fullName>
    </submittedName>
</protein>
<dbReference type="EMBL" id="QXHD01000004">
    <property type="protein sequence ID" value="NEZ60980.1"/>
    <property type="molecule type" value="Genomic_DNA"/>
</dbReference>
<evidence type="ECO:0000313" key="3">
    <source>
        <dbReference type="EMBL" id="NEZ60980.1"/>
    </source>
</evidence>
<sequence length="202" mass="21643">MVSHLDDKKSWIGSLVISEQSASKIGYVKAINPMLEDAAETIIVVPSPIVWLPMEITGASQFASDSIIGGGDGCLIVQLSSGMTTIPQSDFGRIVSKGATISWKIPLKVFQILLVSLVSLPAGMLFLARLLGAKPLQQQLVDLSSSHGDDDDNSGLSPMRQPRSPGPLPTHDEALALPLVDTQKDTETYPMTQLIVQEIPEL</sequence>
<keyword evidence="2" id="KW-0812">Transmembrane</keyword>
<organism evidence="3 4">
    <name type="scientific">Adonisia turfae CCMR0081</name>
    <dbReference type="NCBI Taxonomy" id="2292702"/>
    <lineage>
        <taxon>Bacteria</taxon>
        <taxon>Bacillati</taxon>
        <taxon>Cyanobacteriota</taxon>
        <taxon>Adonisia</taxon>
        <taxon>Adonisia turfae</taxon>
    </lineage>
</organism>
<keyword evidence="4" id="KW-1185">Reference proteome</keyword>
<evidence type="ECO:0000313" key="4">
    <source>
        <dbReference type="Proteomes" id="UP000481033"/>
    </source>
</evidence>